<dbReference type="InParanoid" id="A0A0R0FLX3"/>
<reference evidence="4" key="2">
    <citation type="submission" date="2018-02" db="UniProtKB">
        <authorList>
            <consortium name="EnsemblPlants"/>
        </authorList>
    </citation>
    <scope>IDENTIFICATION</scope>
    <source>
        <strain evidence="4">Williams 82</strain>
    </source>
</reference>
<sequence>MSQFRCSSSPIREEVQRRRSHIIFLCFCASLHFIALLRSFFVVPNDSSSHTPNDTQGSEWDLQPAEEMW</sequence>
<reference evidence="3 4" key="1">
    <citation type="journal article" date="2010" name="Nature">
        <title>Genome sequence of the palaeopolyploid soybean.</title>
        <authorList>
            <person name="Schmutz J."/>
            <person name="Cannon S.B."/>
            <person name="Schlueter J."/>
            <person name="Ma J."/>
            <person name="Mitros T."/>
            <person name="Nelson W."/>
            <person name="Hyten D.L."/>
            <person name="Song Q."/>
            <person name="Thelen J.J."/>
            <person name="Cheng J."/>
            <person name="Xu D."/>
            <person name="Hellsten U."/>
            <person name="May G.D."/>
            <person name="Yu Y."/>
            <person name="Sakurai T."/>
            <person name="Umezawa T."/>
            <person name="Bhattacharyya M.K."/>
            <person name="Sandhu D."/>
            <person name="Valliyodan B."/>
            <person name="Lindquist E."/>
            <person name="Peto M."/>
            <person name="Grant D."/>
            <person name="Shu S."/>
            <person name="Goodstein D."/>
            <person name="Barry K."/>
            <person name="Futrell-Griggs M."/>
            <person name="Abernathy B."/>
            <person name="Du J."/>
            <person name="Tian Z."/>
            <person name="Zhu L."/>
            <person name="Gill N."/>
            <person name="Joshi T."/>
            <person name="Libault M."/>
            <person name="Sethuraman A."/>
            <person name="Zhang X.-C."/>
            <person name="Shinozaki K."/>
            <person name="Nguyen H.T."/>
            <person name="Wing R.A."/>
            <person name="Cregan P."/>
            <person name="Specht J."/>
            <person name="Grimwood J."/>
            <person name="Rokhsar D."/>
            <person name="Stacey G."/>
            <person name="Shoemaker R.C."/>
            <person name="Jackson S.A."/>
        </authorList>
    </citation>
    <scope>NUCLEOTIDE SEQUENCE [LARGE SCALE GENOMIC DNA]</scope>
    <source>
        <strain evidence="4">cv. Williams 82</strain>
        <tissue evidence="3">Callus</tissue>
    </source>
</reference>
<organism evidence="3">
    <name type="scientific">Glycine max</name>
    <name type="common">Soybean</name>
    <name type="synonym">Glycine hispida</name>
    <dbReference type="NCBI Taxonomy" id="3847"/>
    <lineage>
        <taxon>Eukaryota</taxon>
        <taxon>Viridiplantae</taxon>
        <taxon>Streptophyta</taxon>
        <taxon>Embryophyta</taxon>
        <taxon>Tracheophyta</taxon>
        <taxon>Spermatophyta</taxon>
        <taxon>Magnoliopsida</taxon>
        <taxon>eudicotyledons</taxon>
        <taxon>Gunneridae</taxon>
        <taxon>Pentapetalae</taxon>
        <taxon>rosids</taxon>
        <taxon>fabids</taxon>
        <taxon>Fabales</taxon>
        <taxon>Fabaceae</taxon>
        <taxon>Papilionoideae</taxon>
        <taxon>50 kb inversion clade</taxon>
        <taxon>NPAAA clade</taxon>
        <taxon>indigoferoid/millettioid clade</taxon>
        <taxon>Phaseoleae</taxon>
        <taxon>Glycine</taxon>
        <taxon>Glycine subgen. Soja</taxon>
    </lineage>
</organism>
<dbReference type="Gramene" id="KRH04355">
    <property type="protein sequence ID" value="KRH04355"/>
    <property type="gene ID" value="GLYMA_17G156800"/>
</dbReference>
<keyword evidence="2" id="KW-1133">Transmembrane helix</keyword>
<accession>A0A0R0FLX3</accession>
<dbReference type="EMBL" id="CM000850">
    <property type="protein sequence ID" value="KRH04355.1"/>
    <property type="molecule type" value="Genomic_DNA"/>
</dbReference>
<keyword evidence="5" id="KW-1185">Reference proteome</keyword>
<evidence type="ECO:0000313" key="4">
    <source>
        <dbReference type="EnsemblPlants" id="KRH04355"/>
    </source>
</evidence>
<name>A0A0R0FLX3_SOYBN</name>
<dbReference type="AlphaFoldDB" id="A0A0R0FLX3"/>
<evidence type="ECO:0000256" key="1">
    <source>
        <dbReference type="SAM" id="MobiDB-lite"/>
    </source>
</evidence>
<feature type="transmembrane region" description="Helical" evidence="2">
    <location>
        <begin position="21"/>
        <end position="41"/>
    </location>
</feature>
<feature type="region of interest" description="Disordered" evidence="1">
    <location>
        <begin position="46"/>
        <end position="69"/>
    </location>
</feature>
<feature type="compositionally biased region" description="Polar residues" evidence="1">
    <location>
        <begin position="46"/>
        <end position="58"/>
    </location>
</feature>
<dbReference type="EnsemblPlants" id="KRH04355">
    <property type="protein sequence ID" value="KRH04355"/>
    <property type="gene ID" value="GLYMA_17G156800"/>
</dbReference>
<reference evidence="3" key="3">
    <citation type="submission" date="2018-07" db="EMBL/GenBank/DDBJ databases">
        <title>WGS assembly of Glycine max.</title>
        <authorList>
            <person name="Schmutz J."/>
            <person name="Cannon S."/>
            <person name="Schlueter J."/>
            <person name="Ma J."/>
            <person name="Mitros T."/>
            <person name="Nelson W."/>
            <person name="Hyten D."/>
            <person name="Song Q."/>
            <person name="Thelen J."/>
            <person name="Cheng J."/>
            <person name="Xu D."/>
            <person name="Hellsten U."/>
            <person name="May G."/>
            <person name="Yu Y."/>
            <person name="Sakurai T."/>
            <person name="Umezawa T."/>
            <person name="Bhattacharyya M."/>
            <person name="Sandhu D."/>
            <person name="Valliyodan B."/>
            <person name="Lindquist E."/>
            <person name="Peto M."/>
            <person name="Grant D."/>
            <person name="Shu S."/>
            <person name="Goodstein D."/>
            <person name="Barry K."/>
            <person name="Futrell-Griggs M."/>
            <person name="Abernathy B."/>
            <person name="Du J."/>
            <person name="Tian Z."/>
            <person name="Zhu L."/>
            <person name="Gill N."/>
            <person name="Joshi T."/>
            <person name="Libault M."/>
            <person name="Sethuraman A."/>
            <person name="Zhang X."/>
            <person name="Shinozaki K."/>
            <person name="Nguyen H."/>
            <person name="Wing R."/>
            <person name="Cregan P."/>
            <person name="Specht J."/>
            <person name="Grimwood J."/>
            <person name="Rokhsar D."/>
            <person name="Stacey G."/>
            <person name="Shoemaker R."/>
            <person name="Jackson S."/>
        </authorList>
    </citation>
    <scope>NUCLEOTIDE SEQUENCE</scope>
    <source>
        <tissue evidence="3">Callus</tissue>
    </source>
</reference>
<dbReference type="Proteomes" id="UP000008827">
    <property type="component" value="Chromosome 17"/>
</dbReference>
<evidence type="ECO:0000256" key="2">
    <source>
        <dbReference type="SAM" id="Phobius"/>
    </source>
</evidence>
<evidence type="ECO:0000313" key="3">
    <source>
        <dbReference type="EMBL" id="KRH04355.1"/>
    </source>
</evidence>
<protein>
    <submittedName>
        <fullName evidence="3 4">Uncharacterized protein</fullName>
    </submittedName>
</protein>
<gene>
    <name evidence="3" type="ORF">GLYMA_17G156800</name>
</gene>
<proteinExistence type="predicted"/>
<evidence type="ECO:0000313" key="5">
    <source>
        <dbReference type="Proteomes" id="UP000008827"/>
    </source>
</evidence>
<keyword evidence="2" id="KW-0812">Transmembrane</keyword>
<dbReference type="SMR" id="A0A0R0FLX3"/>
<keyword evidence="2" id="KW-0472">Membrane</keyword>